<organism evidence="1 2">
    <name type="scientific">Protomyces lactucae-debilis</name>
    <dbReference type="NCBI Taxonomy" id="2754530"/>
    <lineage>
        <taxon>Eukaryota</taxon>
        <taxon>Fungi</taxon>
        <taxon>Dikarya</taxon>
        <taxon>Ascomycota</taxon>
        <taxon>Taphrinomycotina</taxon>
        <taxon>Taphrinomycetes</taxon>
        <taxon>Taphrinales</taxon>
        <taxon>Protomycetaceae</taxon>
        <taxon>Protomyces</taxon>
    </lineage>
</organism>
<proteinExistence type="predicted"/>
<evidence type="ECO:0000313" key="1">
    <source>
        <dbReference type="EMBL" id="ORY78106.1"/>
    </source>
</evidence>
<dbReference type="EMBL" id="MCFI01000018">
    <property type="protein sequence ID" value="ORY78106.1"/>
    <property type="molecule type" value="Genomic_DNA"/>
</dbReference>
<reference evidence="1 2" key="1">
    <citation type="submission" date="2016-07" db="EMBL/GenBank/DDBJ databases">
        <title>Pervasive Adenine N6-methylation of Active Genes in Fungi.</title>
        <authorList>
            <consortium name="DOE Joint Genome Institute"/>
            <person name="Mondo S.J."/>
            <person name="Dannebaum R.O."/>
            <person name="Kuo R.C."/>
            <person name="Labutti K."/>
            <person name="Haridas S."/>
            <person name="Kuo A."/>
            <person name="Salamov A."/>
            <person name="Ahrendt S.R."/>
            <person name="Lipzen A."/>
            <person name="Sullivan W."/>
            <person name="Andreopoulos W.B."/>
            <person name="Clum A."/>
            <person name="Lindquist E."/>
            <person name="Daum C."/>
            <person name="Ramamoorthy G.K."/>
            <person name="Gryganskyi A."/>
            <person name="Culley D."/>
            <person name="Magnuson J.K."/>
            <person name="James T.Y."/>
            <person name="O'Malley M.A."/>
            <person name="Stajich J.E."/>
            <person name="Spatafora J.W."/>
            <person name="Visel A."/>
            <person name="Grigoriev I.V."/>
        </authorList>
    </citation>
    <scope>NUCLEOTIDE SEQUENCE [LARGE SCALE GENOMIC DNA]</scope>
    <source>
        <strain evidence="1 2">12-1054</strain>
    </source>
</reference>
<name>A0A1Y2F466_PROLT</name>
<dbReference type="AlphaFoldDB" id="A0A1Y2F466"/>
<evidence type="ECO:0000313" key="2">
    <source>
        <dbReference type="Proteomes" id="UP000193685"/>
    </source>
</evidence>
<dbReference type="GeneID" id="63782536"/>
<comment type="caution">
    <text evidence="1">The sequence shown here is derived from an EMBL/GenBank/DDBJ whole genome shotgun (WGS) entry which is preliminary data.</text>
</comment>
<gene>
    <name evidence="1" type="ORF">BCR37DRAFT_112399</name>
</gene>
<accession>A0A1Y2F466</accession>
<dbReference type="RefSeq" id="XP_040723217.1">
    <property type="nucleotide sequence ID" value="XM_040865937.1"/>
</dbReference>
<keyword evidence="2" id="KW-1185">Reference proteome</keyword>
<protein>
    <submittedName>
        <fullName evidence="1">Uncharacterized protein</fullName>
    </submittedName>
</protein>
<dbReference type="Proteomes" id="UP000193685">
    <property type="component" value="Unassembled WGS sequence"/>
</dbReference>
<sequence>MSRVFDCKTSTVCKTNVRLIDILLMKGRRAIRLAHSLHEPCWGILLGCSVRCYLNHQPMCSIAWPMDHIRVLLEEGHFDLIILIGGLSQLRWSGKTTTHTFGCKGVKFLVMNLNLIKIPHLGRIFHFGARECVQMVRVNARRGSAPNPPVSLKLISELFGFAAHLIIKEMLYQDANLALAHL</sequence>